<feature type="compositionally biased region" description="Acidic residues" evidence="1">
    <location>
        <begin position="44"/>
        <end position="82"/>
    </location>
</feature>
<keyword evidence="3" id="KW-1185">Reference proteome</keyword>
<accession>A0AAV3ZZ55</accession>
<protein>
    <submittedName>
        <fullName evidence="2">Uncharacterized protein</fullName>
    </submittedName>
</protein>
<dbReference type="EMBL" id="BLXT01003068">
    <property type="protein sequence ID" value="GFO00322.1"/>
    <property type="molecule type" value="Genomic_DNA"/>
</dbReference>
<dbReference type="Proteomes" id="UP000735302">
    <property type="component" value="Unassembled WGS sequence"/>
</dbReference>
<organism evidence="2 3">
    <name type="scientific">Plakobranchus ocellatus</name>
    <dbReference type="NCBI Taxonomy" id="259542"/>
    <lineage>
        <taxon>Eukaryota</taxon>
        <taxon>Metazoa</taxon>
        <taxon>Spiralia</taxon>
        <taxon>Lophotrochozoa</taxon>
        <taxon>Mollusca</taxon>
        <taxon>Gastropoda</taxon>
        <taxon>Heterobranchia</taxon>
        <taxon>Euthyneura</taxon>
        <taxon>Panpulmonata</taxon>
        <taxon>Sacoglossa</taxon>
        <taxon>Placobranchoidea</taxon>
        <taxon>Plakobranchidae</taxon>
        <taxon>Plakobranchus</taxon>
    </lineage>
</organism>
<evidence type="ECO:0000313" key="3">
    <source>
        <dbReference type="Proteomes" id="UP000735302"/>
    </source>
</evidence>
<evidence type="ECO:0000256" key="1">
    <source>
        <dbReference type="SAM" id="MobiDB-lite"/>
    </source>
</evidence>
<evidence type="ECO:0000313" key="2">
    <source>
        <dbReference type="EMBL" id="GFO00322.1"/>
    </source>
</evidence>
<sequence length="128" mass="14197">MSPLDHESPGNVKQKICRANSARKTMCLKIKHALTPQIWHGEEGGDDDDDNGDDADEDNGGNDDDDERSNEDNDDGGCDNDNDYIMMEMTMTKCGNWLQTTGDFLQSCPNLLALKKLTRAKDTLSTKN</sequence>
<reference evidence="2 3" key="1">
    <citation type="journal article" date="2021" name="Elife">
        <title>Chloroplast acquisition without the gene transfer in kleptoplastic sea slugs, Plakobranchus ocellatus.</title>
        <authorList>
            <person name="Maeda T."/>
            <person name="Takahashi S."/>
            <person name="Yoshida T."/>
            <person name="Shimamura S."/>
            <person name="Takaki Y."/>
            <person name="Nagai Y."/>
            <person name="Toyoda A."/>
            <person name="Suzuki Y."/>
            <person name="Arimoto A."/>
            <person name="Ishii H."/>
            <person name="Satoh N."/>
            <person name="Nishiyama T."/>
            <person name="Hasebe M."/>
            <person name="Maruyama T."/>
            <person name="Minagawa J."/>
            <person name="Obokata J."/>
            <person name="Shigenobu S."/>
        </authorList>
    </citation>
    <scope>NUCLEOTIDE SEQUENCE [LARGE SCALE GENOMIC DNA]</scope>
</reference>
<dbReference type="AlphaFoldDB" id="A0AAV3ZZ55"/>
<comment type="caution">
    <text evidence="2">The sequence shown here is derived from an EMBL/GenBank/DDBJ whole genome shotgun (WGS) entry which is preliminary data.</text>
</comment>
<proteinExistence type="predicted"/>
<gene>
    <name evidence="2" type="ORF">PoB_002682700</name>
</gene>
<feature type="region of interest" description="Disordered" evidence="1">
    <location>
        <begin position="37"/>
        <end position="82"/>
    </location>
</feature>
<name>A0AAV3ZZ55_9GAST</name>